<dbReference type="AlphaFoldDB" id="A0A315ZR83"/>
<evidence type="ECO:0000256" key="6">
    <source>
        <dbReference type="ARBA" id="ARBA00022989"/>
    </source>
</evidence>
<keyword evidence="5 8" id="KW-0812">Transmembrane</keyword>
<comment type="caution">
    <text evidence="9">The sequence shown here is derived from an EMBL/GenBank/DDBJ whole genome shotgun (WGS) entry which is preliminary data.</text>
</comment>
<feature type="transmembrane region" description="Helical" evidence="8">
    <location>
        <begin position="210"/>
        <end position="230"/>
    </location>
</feature>
<evidence type="ECO:0000256" key="5">
    <source>
        <dbReference type="ARBA" id="ARBA00022692"/>
    </source>
</evidence>
<feature type="transmembrane region" description="Helical" evidence="8">
    <location>
        <begin position="183"/>
        <end position="204"/>
    </location>
</feature>
<dbReference type="PANTHER" id="PTHR30269">
    <property type="entry name" value="TRANSMEMBRANE PROTEIN YFCA"/>
    <property type="match status" value="1"/>
</dbReference>
<feature type="transmembrane region" description="Helical" evidence="8">
    <location>
        <begin position="65"/>
        <end position="82"/>
    </location>
</feature>
<sequence length="261" mass="25280">MSDVLTSSISNPLGSPVGSPLDWPVASLAAVAAAMAAGAFAQGVTGIGLVLIAGPALILTLGPDQGVRVAVLASLVLNAAMLTRGWRAVRVRDGARLCLPAVALTPVAASLAGQLTGRTSLAAAGLAILAAAGLLAAGRSWPWLASSWGALGAGTAAAVMNVLAGVAGPAAALYAVNARWAPATATATLQACFAAINLTALVFLGPPTHAGPVAAAAVGVLAGLATSVPVTRRVSARAARGLVLVLCAFGGALLLGRALSP</sequence>
<dbReference type="RefSeq" id="WP_109776356.1">
    <property type="nucleotide sequence ID" value="NZ_QGDQ01000036.1"/>
</dbReference>
<feature type="transmembrane region" description="Helical" evidence="8">
    <location>
        <begin position="25"/>
        <end position="53"/>
    </location>
</feature>
<dbReference type="Proteomes" id="UP000245469">
    <property type="component" value="Unassembled WGS sequence"/>
</dbReference>
<accession>A0A315ZR83</accession>
<gene>
    <name evidence="9" type="ORF">BXY45_13655</name>
</gene>
<dbReference type="PANTHER" id="PTHR30269:SF37">
    <property type="entry name" value="MEMBRANE TRANSPORTER PROTEIN"/>
    <property type="match status" value="1"/>
</dbReference>
<comment type="subcellular location">
    <subcellularLocation>
        <location evidence="1 8">Cell membrane</location>
        <topology evidence="1 8">Multi-pass membrane protein</topology>
    </subcellularLocation>
</comment>
<feature type="transmembrane region" description="Helical" evidence="8">
    <location>
        <begin position="242"/>
        <end position="260"/>
    </location>
</feature>
<dbReference type="InterPro" id="IPR052017">
    <property type="entry name" value="TSUP"/>
</dbReference>
<evidence type="ECO:0000256" key="3">
    <source>
        <dbReference type="ARBA" id="ARBA00022448"/>
    </source>
</evidence>
<feature type="transmembrane region" description="Helical" evidence="8">
    <location>
        <begin position="150"/>
        <end position="176"/>
    </location>
</feature>
<feature type="transmembrane region" description="Helical" evidence="8">
    <location>
        <begin position="120"/>
        <end position="138"/>
    </location>
</feature>
<reference evidence="9 10" key="1">
    <citation type="submission" date="2018-03" db="EMBL/GenBank/DDBJ databases">
        <title>Genomic Encyclopedia of Archaeal and Bacterial Type Strains, Phase II (KMG-II): from individual species to whole genera.</title>
        <authorList>
            <person name="Goeker M."/>
        </authorList>
    </citation>
    <scope>NUCLEOTIDE SEQUENCE [LARGE SCALE GENOMIC DNA]</scope>
    <source>
        <strain evidence="9 10">DSM 44889</strain>
    </source>
</reference>
<proteinExistence type="inferred from homology"/>
<protein>
    <recommendedName>
        <fullName evidence="8">Probable membrane transporter protein</fullName>
    </recommendedName>
</protein>
<evidence type="ECO:0000313" key="10">
    <source>
        <dbReference type="Proteomes" id="UP000245469"/>
    </source>
</evidence>
<keyword evidence="3" id="KW-0813">Transport</keyword>
<organism evidence="9 10">
    <name type="scientific">Quadrisphaera granulorum</name>
    <dbReference type="NCBI Taxonomy" id="317664"/>
    <lineage>
        <taxon>Bacteria</taxon>
        <taxon>Bacillati</taxon>
        <taxon>Actinomycetota</taxon>
        <taxon>Actinomycetes</taxon>
        <taxon>Kineosporiales</taxon>
        <taxon>Kineosporiaceae</taxon>
        <taxon>Quadrisphaera</taxon>
    </lineage>
</organism>
<dbReference type="Pfam" id="PF01925">
    <property type="entry name" value="TauE"/>
    <property type="match status" value="1"/>
</dbReference>
<dbReference type="InterPro" id="IPR002781">
    <property type="entry name" value="TM_pro_TauE-like"/>
</dbReference>
<evidence type="ECO:0000313" key="9">
    <source>
        <dbReference type="EMBL" id="PWJ47623.1"/>
    </source>
</evidence>
<keyword evidence="10" id="KW-1185">Reference proteome</keyword>
<keyword evidence="4 8" id="KW-1003">Cell membrane</keyword>
<evidence type="ECO:0000256" key="2">
    <source>
        <dbReference type="ARBA" id="ARBA00009142"/>
    </source>
</evidence>
<dbReference type="OrthoDB" id="5125784at2"/>
<dbReference type="EMBL" id="QGDQ01000036">
    <property type="protein sequence ID" value="PWJ47623.1"/>
    <property type="molecule type" value="Genomic_DNA"/>
</dbReference>
<name>A0A315ZR83_9ACTN</name>
<evidence type="ECO:0000256" key="1">
    <source>
        <dbReference type="ARBA" id="ARBA00004651"/>
    </source>
</evidence>
<keyword evidence="7 8" id="KW-0472">Membrane</keyword>
<keyword evidence="6 8" id="KW-1133">Transmembrane helix</keyword>
<evidence type="ECO:0000256" key="8">
    <source>
        <dbReference type="RuleBase" id="RU363041"/>
    </source>
</evidence>
<comment type="similarity">
    <text evidence="2 8">Belongs to the 4-toluene sulfonate uptake permease (TSUP) (TC 2.A.102) family.</text>
</comment>
<evidence type="ECO:0000256" key="7">
    <source>
        <dbReference type="ARBA" id="ARBA00023136"/>
    </source>
</evidence>
<dbReference type="GO" id="GO:0005886">
    <property type="term" value="C:plasma membrane"/>
    <property type="evidence" value="ECO:0007669"/>
    <property type="project" value="UniProtKB-SubCell"/>
</dbReference>
<evidence type="ECO:0000256" key="4">
    <source>
        <dbReference type="ARBA" id="ARBA00022475"/>
    </source>
</evidence>